<dbReference type="InterPro" id="IPR032687">
    <property type="entry name" value="AraC-type_N"/>
</dbReference>
<proteinExistence type="predicted"/>
<dbReference type="PROSITE" id="PS01124">
    <property type="entry name" value="HTH_ARAC_FAMILY_2"/>
    <property type="match status" value="1"/>
</dbReference>
<dbReference type="InterPro" id="IPR018060">
    <property type="entry name" value="HTH_AraC"/>
</dbReference>
<dbReference type="InterPro" id="IPR009057">
    <property type="entry name" value="Homeodomain-like_sf"/>
</dbReference>
<keyword evidence="1" id="KW-0805">Transcription regulation</keyword>
<dbReference type="SUPFAM" id="SSF46689">
    <property type="entry name" value="Homeodomain-like"/>
    <property type="match status" value="1"/>
</dbReference>
<comment type="caution">
    <text evidence="5">The sequence shown here is derived from an EMBL/GenBank/DDBJ whole genome shotgun (WGS) entry which is preliminary data.</text>
</comment>
<dbReference type="GO" id="GO:0005829">
    <property type="term" value="C:cytosol"/>
    <property type="evidence" value="ECO:0007669"/>
    <property type="project" value="TreeGrafter"/>
</dbReference>
<keyword evidence="2" id="KW-0238">DNA-binding</keyword>
<dbReference type="EMBL" id="VTUX01000003">
    <property type="protein sequence ID" value="KAA1192661.1"/>
    <property type="molecule type" value="Genomic_DNA"/>
</dbReference>
<protein>
    <submittedName>
        <fullName evidence="5">AraC family transcriptional regulator</fullName>
    </submittedName>
</protein>
<dbReference type="PANTHER" id="PTHR47894:SF1">
    <property type="entry name" value="HTH-TYPE TRANSCRIPTIONAL REGULATOR VQSM"/>
    <property type="match status" value="1"/>
</dbReference>
<dbReference type="Pfam" id="PF12625">
    <property type="entry name" value="Arabinose_bd"/>
    <property type="match status" value="1"/>
</dbReference>
<dbReference type="SMART" id="SM00342">
    <property type="entry name" value="HTH_ARAC"/>
    <property type="match status" value="1"/>
</dbReference>
<dbReference type="Pfam" id="PF12833">
    <property type="entry name" value="HTH_18"/>
    <property type="match status" value="1"/>
</dbReference>
<evidence type="ECO:0000313" key="6">
    <source>
        <dbReference type="Proteomes" id="UP000323708"/>
    </source>
</evidence>
<evidence type="ECO:0000256" key="3">
    <source>
        <dbReference type="ARBA" id="ARBA00023163"/>
    </source>
</evidence>
<feature type="domain" description="HTH araC/xylS-type" evidence="4">
    <location>
        <begin position="234"/>
        <end position="331"/>
    </location>
</feature>
<evidence type="ECO:0000313" key="5">
    <source>
        <dbReference type="EMBL" id="KAA1192661.1"/>
    </source>
</evidence>
<dbReference type="AlphaFoldDB" id="A0A5B0X2Z8"/>
<dbReference type="Gene3D" id="1.10.10.60">
    <property type="entry name" value="Homeodomain-like"/>
    <property type="match status" value="1"/>
</dbReference>
<sequence>MVRATYVRFYLFRVLEIGGALPALLKDTDIDYQRINDSDYTIDLLQLKQLISNIIALDIDDTLSFQLGRGFSLKQLGLIGHALASCETMLSVCTFWNHFNALIGNAINFPVSLDEEQCTIEFVEACPLDEALPFCIEQSMSSTLALFEELTGKPVRFQHIELSYPQPQSPEQLHAYQDHFQCPVRFNCARNMVYFDKADLQRPIVNADRETYLVFNQHCKHVLAELEASEGLGKRIRQIFISRSRQPPKMNELAKHLGYSERNLRRKLSEEELSYKQLLNDFRRDLSIQYLKTTSLSAKEIAYLVGFDDITSYRRAFKAWTGKTVNQYRTELPQNESLYQR</sequence>
<keyword evidence="3" id="KW-0804">Transcription</keyword>
<reference evidence="5 6" key="1">
    <citation type="submission" date="2019-09" db="EMBL/GenBank/DDBJ databases">
        <authorList>
            <person name="Chen X.-Y."/>
        </authorList>
    </citation>
    <scope>NUCLEOTIDE SEQUENCE [LARGE SCALE GENOMIC DNA]</scope>
    <source>
        <strain evidence="5 6">NY5</strain>
    </source>
</reference>
<evidence type="ECO:0000256" key="2">
    <source>
        <dbReference type="ARBA" id="ARBA00023125"/>
    </source>
</evidence>
<dbReference type="GO" id="GO:0003700">
    <property type="term" value="F:DNA-binding transcription factor activity"/>
    <property type="evidence" value="ECO:0007669"/>
    <property type="project" value="InterPro"/>
</dbReference>
<accession>A0A5B0X2Z8</accession>
<evidence type="ECO:0000256" key="1">
    <source>
        <dbReference type="ARBA" id="ARBA00023015"/>
    </source>
</evidence>
<dbReference type="PANTHER" id="PTHR47894">
    <property type="entry name" value="HTH-TYPE TRANSCRIPTIONAL REGULATOR GADX"/>
    <property type="match status" value="1"/>
</dbReference>
<name>A0A5B0X2Z8_9GAMM</name>
<dbReference type="Proteomes" id="UP000323708">
    <property type="component" value="Unassembled WGS sequence"/>
</dbReference>
<evidence type="ECO:0000259" key="4">
    <source>
        <dbReference type="PROSITE" id="PS01124"/>
    </source>
</evidence>
<dbReference type="GO" id="GO:0000976">
    <property type="term" value="F:transcription cis-regulatory region binding"/>
    <property type="evidence" value="ECO:0007669"/>
    <property type="project" value="TreeGrafter"/>
</dbReference>
<keyword evidence="6" id="KW-1185">Reference proteome</keyword>
<gene>
    <name evidence="5" type="ORF">F0M18_08345</name>
</gene>
<dbReference type="RefSeq" id="WP_149610944.1">
    <property type="nucleotide sequence ID" value="NZ_VTUX01000003.1"/>
</dbReference>
<organism evidence="5 6">
    <name type="scientific">Pseudohalioglobus sediminis</name>
    <dbReference type="NCBI Taxonomy" id="2606449"/>
    <lineage>
        <taxon>Bacteria</taxon>
        <taxon>Pseudomonadati</taxon>
        <taxon>Pseudomonadota</taxon>
        <taxon>Gammaproteobacteria</taxon>
        <taxon>Cellvibrionales</taxon>
        <taxon>Halieaceae</taxon>
        <taxon>Pseudohalioglobus</taxon>
    </lineage>
</organism>